<feature type="domain" description="BAP29/BAP31 transmembrane" evidence="7">
    <location>
        <begin position="1"/>
        <end position="138"/>
    </location>
</feature>
<dbReference type="Pfam" id="PF05529">
    <property type="entry name" value="Bap31"/>
    <property type="match status" value="1"/>
</dbReference>
<dbReference type="HOGENOM" id="CLU_087648_0_1_1"/>
<dbReference type="GO" id="GO:0006888">
    <property type="term" value="P:endoplasmic reticulum to Golgi vesicle-mediated transport"/>
    <property type="evidence" value="ECO:0007669"/>
    <property type="project" value="UniProtKB-UniRule"/>
</dbReference>
<sequence>MALYYNLVFGLLVIEMAFFAILSLPYPRQVRRTVLSTVSAPFRNEQFQIALKCVLGFVFVLFVDSVNRVYAVTSELTSATQAHPGTSIMNDRSEIQARRFYAQRNMYLCGFTLFLTLILTRTYNLVVELIATKDKVDALKENNAEDVSTTAGDSEELVKLKAELAEKERTLETLKSQAGTLSKDYEGESELKERR</sequence>
<dbReference type="GO" id="GO:0070973">
    <property type="term" value="P:protein localization to endoplasmic reticulum exit site"/>
    <property type="evidence" value="ECO:0007669"/>
    <property type="project" value="UniProtKB-UniRule"/>
</dbReference>
<keyword evidence="5" id="KW-0931">ER-Golgi transport</keyword>
<evidence type="ECO:0000256" key="1">
    <source>
        <dbReference type="ARBA" id="ARBA00004141"/>
    </source>
</evidence>
<keyword evidence="2 5" id="KW-0812">Transmembrane</keyword>
<dbReference type="GeneID" id="14537547"/>
<evidence type="ECO:0000256" key="3">
    <source>
        <dbReference type="ARBA" id="ARBA00022989"/>
    </source>
</evidence>
<keyword evidence="5" id="KW-0256">Endoplasmic reticulum</keyword>
<accession>H8WXA5</accession>
<gene>
    <name evidence="8" type="ORF">CORT_0A10250</name>
</gene>
<evidence type="ECO:0000313" key="9">
    <source>
        <dbReference type="Proteomes" id="UP000005018"/>
    </source>
</evidence>
<keyword evidence="5" id="KW-0813">Transport</keyword>
<comment type="subcellular location">
    <subcellularLocation>
        <location evidence="5">Endoplasmic reticulum membrane</location>
        <topology evidence="5">Multi-pass membrane protein</topology>
    </subcellularLocation>
    <subcellularLocation>
        <location evidence="1">Membrane</location>
        <topology evidence="1">Multi-pass membrane protein</topology>
    </subcellularLocation>
</comment>
<dbReference type="GO" id="GO:0006886">
    <property type="term" value="P:intracellular protein transport"/>
    <property type="evidence" value="ECO:0007669"/>
    <property type="project" value="UniProtKB-UniRule"/>
</dbReference>
<dbReference type="Proteomes" id="UP000005018">
    <property type="component" value="Chromosome 1"/>
</dbReference>
<evidence type="ECO:0000256" key="6">
    <source>
        <dbReference type="SAM" id="MobiDB-lite"/>
    </source>
</evidence>
<dbReference type="eggNOG" id="KOG1962">
    <property type="taxonomic scope" value="Eukaryota"/>
</dbReference>
<reference evidence="8 9" key="1">
    <citation type="journal article" date="2012" name="PLoS ONE">
        <title>Sequence and analysis of the genome of the pathogenic yeast Candida orthopsilosis.</title>
        <authorList>
            <person name="Riccombeni A."/>
            <person name="Vidanes G."/>
            <person name="Proux-Wera E."/>
            <person name="Wolfe K.H."/>
            <person name="Butler G."/>
        </authorList>
    </citation>
    <scope>NUCLEOTIDE SEQUENCE [LARGE SCALE GENOMIC DNA]</scope>
    <source>
        <strain evidence="8 9">Co 90-125</strain>
    </source>
</reference>
<dbReference type="RefSeq" id="XP_003866849.1">
    <property type="nucleotide sequence ID" value="XM_003866801.1"/>
</dbReference>
<feature type="transmembrane region" description="Helical" evidence="5">
    <location>
        <begin position="46"/>
        <end position="63"/>
    </location>
</feature>
<feature type="region of interest" description="Disordered" evidence="6">
    <location>
        <begin position="171"/>
        <end position="195"/>
    </location>
</feature>
<feature type="transmembrane region" description="Helical" evidence="5">
    <location>
        <begin position="7"/>
        <end position="26"/>
    </location>
</feature>
<evidence type="ECO:0000256" key="4">
    <source>
        <dbReference type="ARBA" id="ARBA00023136"/>
    </source>
</evidence>
<evidence type="ECO:0000256" key="5">
    <source>
        <dbReference type="RuleBase" id="RU367026"/>
    </source>
</evidence>
<dbReference type="InterPro" id="IPR008417">
    <property type="entry name" value="BAP29/BAP31"/>
</dbReference>
<comment type="similarity">
    <text evidence="5">Belongs to the BCAP29/BCAP31 family.</text>
</comment>
<dbReference type="KEGG" id="cot:CORT_0A10250"/>
<dbReference type="InterPro" id="IPR040463">
    <property type="entry name" value="BAP29/BAP31_N"/>
</dbReference>
<proteinExistence type="inferred from homology"/>
<keyword evidence="5" id="KW-0653">Protein transport</keyword>
<protein>
    <recommendedName>
        <fullName evidence="5">Endoplasmic reticulum transmembrane protein</fullName>
    </recommendedName>
</protein>
<comment type="function">
    <text evidence="5">May play a role in anterograde transport of membrane proteins from the endoplasmic reticulum to the Golgi.</text>
</comment>
<keyword evidence="4 5" id="KW-0472">Membrane</keyword>
<evidence type="ECO:0000313" key="8">
    <source>
        <dbReference type="EMBL" id="CCG21410.1"/>
    </source>
</evidence>
<name>H8WXA5_CANO9</name>
<organism evidence="8 9">
    <name type="scientific">Candida orthopsilosis (strain 90-125)</name>
    <name type="common">Yeast</name>
    <dbReference type="NCBI Taxonomy" id="1136231"/>
    <lineage>
        <taxon>Eukaryota</taxon>
        <taxon>Fungi</taxon>
        <taxon>Dikarya</taxon>
        <taxon>Ascomycota</taxon>
        <taxon>Saccharomycotina</taxon>
        <taxon>Pichiomycetes</taxon>
        <taxon>Debaryomycetaceae</taxon>
        <taxon>Candida/Lodderomyces clade</taxon>
        <taxon>Candida</taxon>
    </lineage>
</organism>
<feature type="compositionally biased region" description="Basic and acidic residues" evidence="6">
    <location>
        <begin position="183"/>
        <end position="195"/>
    </location>
</feature>
<dbReference type="OrthoDB" id="435607at2759"/>
<dbReference type="AlphaFoldDB" id="H8WXA5"/>
<dbReference type="PANTHER" id="PTHR12701">
    <property type="entry name" value="BCR-ASSOCIATED PROTEIN, BAP"/>
    <property type="match status" value="1"/>
</dbReference>
<evidence type="ECO:0000256" key="2">
    <source>
        <dbReference type="ARBA" id="ARBA00022692"/>
    </source>
</evidence>
<feature type="transmembrane region" description="Helical" evidence="5">
    <location>
        <begin position="106"/>
        <end position="126"/>
    </location>
</feature>
<dbReference type="GO" id="GO:0005789">
    <property type="term" value="C:endoplasmic reticulum membrane"/>
    <property type="evidence" value="ECO:0007669"/>
    <property type="project" value="UniProtKB-SubCell"/>
</dbReference>
<keyword evidence="3 5" id="KW-1133">Transmembrane helix</keyword>
<dbReference type="PANTHER" id="PTHR12701:SF20">
    <property type="entry name" value="ENDOPLASMIC RETICULUM TRANSMEMBRANE PROTEIN"/>
    <property type="match status" value="1"/>
</dbReference>
<dbReference type="EMBL" id="HE681719">
    <property type="protein sequence ID" value="CCG21410.1"/>
    <property type="molecule type" value="Genomic_DNA"/>
</dbReference>
<keyword evidence="9" id="KW-1185">Reference proteome</keyword>
<evidence type="ECO:0000259" key="7">
    <source>
        <dbReference type="Pfam" id="PF05529"/>
    </source>
</evidence>